<evidence type="ECO:0000313" key="18">
    <source>
        <dbReference type="Proteomes" id="UP000462362"/>
    </source>
</evidence>
<comment type="similarity">
    <text evidence="14 16">Belongs to the SEDS family. FtsW subfamily.</text>
</comment>
<keyword evidence="9 16" id="KW-0573">Peptidoglycan synthesis</keyword>
<evidence type="ECO:0000256" key="14">
    <source>
        <dbReference type="ARBA" id="ARBA00038053"/>
    </source>
</evidence>
<dbReference type="GO" id="GO:0071555">
    <property type="term" value="P:cell wall organization"/>
    <property type="evidence" value="ECO:0007669"/>
    <property type="project" value="UniProtKB-KW"/>
</dbReference>
<dbReference type="GO" id="GO:0005886">
    <property type="term" value="C:plasma membrane"/>
    <property type="evidence" value="ECO:0007669"/>
    <property type="project" value="UniProtKB-SubCell"/>
</dbReference>
<comment type="catalytic activity">
    <reaction evidence="15 16">
        <text>[GlcNAc-(1-&gt;4)-Mur2Ac(oyl-L-Ala-gamma-D-Glu-L-Lys-D-Ala-D-Ala)](n)-di-trans,octa-cis-undecaprenyl diphosphate + beta-D-GlcNAc-(1-&gt;4)-Mur2Ac(oyl-L-Ala-gamma-D-Glu-L-Lys-D-Ala-D-Ala)-di-trans,octa-cis-undecaprenyl diphosphate = [GlcNAc-(1-&gt;4)-Mur2Ac(oyl-L-Ala-gamma-D-Glu-L-Lys-D-Ala-D-Ala)](n+1)-di-trans,octa-cis-undecaprenyl diphosphate + di-trans,octa-cis-undecaprenyl diphosphate + H(+)</text>
        <dbReference type="Rhea" id="RHEA:23708"/>
        <dbReference type="Rhea" id="RHEA-COMP:9602"/>
        <dbReference type="Rhea" id="RHEA-COMP:9603"/>
        <dbReference type="ChEBI" id="CHEBI:15378"/>
        <dbReference type="ChEBI" id="CHEBI:58405"/>
        <dbReference type="ChEBI" id="CHEBI:60033"/>
        <dbReference type="ChEBI" id="CHEBI:78435"/>
        <dbReference type="EC" id="2.4.99.28"/>
    </reaction>
</comment>
<evidence type="ECO:0000256" key="10">
    <source>
        <dbReference type="ARBA" id="ARBA00022989"/>
    </source>
</evidence>
<keyword evidence="11 16" id="KW-0472">Membrane</keyword>
<keyword evidence="12 16" id="KW-0131">Cell cycle</keyword>
<accession>A0A6I3S385</accession>
<feature type="transmembrane region" description="Helical" evidence="16">
    <location>
        <begin position="77"/>
        <end position="97"/>
    </location>
</feature>
<dbReference type="PANTHER" id="PTHR30474">
    <property type="entry name" value="CELL CYCLE PROTEIN"/>
    <property type="match status" value="1"/>
</dbReference>
<keyword evidence="16" id="KW-0997">Cell inner membrane</keyword>
<dbReference type="EMBL" id="WNCL01000022">
    <property type="protein sequence ID" value="MTU43585.1"/>
    <property type="molecule type" value="Genomic_DNA"/>
</dbReference>
<dbReference type="Pfam" id="PF01098">
    <property type="entry name" value="FTSW_RODA_SPOVE"/>
    <property type="match status" value="1"/>
</dbReference>
<keyword evidence="7 16" id="KW-0812">Transmembrane</keyword>
<feature type="transmembrane region" description="Helical" evidence="16">
    <location>
        <begin position="140"/>
        <end position="160"/>
    </location>
</feature>
<keyword evidence="4 16" id="KW-0132">Cell division</keyword>
<dbReference type="InterPro" id="IPR001182">
    <property type="entry name" value="FtsW/RodA"/>
</dbReference>
<keyword evidence="5 16" id="KW-0328">Glycosyltransferase</keyword>
<evidence type="ECO:0000256" key="4">
    <source>
        <dbReference type="ARBA" id="ARBA00022618"/>
    </source>
</evidence>
<gene>
    <name evidence="16 17" type="primary">ftsW</name>
    <name evidence="17" type="ORF">GMD42_08095</name>
</gene>
<dbReference type="GO" id="GO:0032153">
    <property type="term" value="C:cell division site"/>
    <property type="evidence" value="ECO:0007669"/>
    <property type="project" value="UniProtKB-UniRule"/>
</dbReference>
<comment type="caution">
    <text evidence="17">The sequence shown here is derived from an EMBL/GenBank/DDBJ whole genome shotgun (WGS) entry which is preliminary data.</text>
</comment>
<feature type="transmembrane region" description="Helical" evidence="16">
    <location>
        <begin position="336"/>
        <end position="355"/>
    </location>
</feature>
<evidence type="ECO:0000256" key="9">
    <source>
        <dbReference type="ARBA" id="ARBA00022984"/>
    </source>
</evidence>
<dbReference type="EC" id="2.4.99.28" evidence="16"/>
<feature type="transmembrane region" description="Helical" evidence="16">
    <location>
        <begin position="41"/>
        <end position="65"/>
    </location>
</feature>
<evidence type="ECO:0000256" key="8">
    <source>
        <dbReference type="ARBA" id="ARBA00022960"/>
    </source>
</evidence>
<keyword evidence="13 16" id="KW-0961">Cell wall biogenesis/degradation</keyword>
<evidence type="ECO:0000256" key="1">
    <source>
        <dbReference type="ARBA" id="ARBA00004651"/>
    </source>
</evidence>
<dbReference type="Proteomes" id="UP000462362">
    <property type="component" value="Unassembled WGS sequence"/>
</dbReference>
<dbReference type="GO" id="GO:0009252">
    <property type="term" value="P:peptidoglycan biosynthetic process"/>
    <property type="evidence" value="ECO:0007669"/>
    <property type="project" value="UniProtKB-UniRule"/>
</dbReference>
<dbReference type="UniPathway" id="UPA00219"/>
<evidence type="ECO:0000256" key="12">
    <source>
        <dbReference type="ARBA" id="ARBA00023306"/>
    </source>
</evidence>
<dbReference type="InterPro" id="IPR013437">
    <property type="entry name" value="FtsW"/>
</dbReference>
<evidence type="ECO:0000256" key="16">
    <source>
        <dbReference type="HAMAP-Rule" id="MF_00913"/>
    </source>
</evidence>
<dbReference type="NCBIfam" id="TIGR02614">
    <property type="entry name" value="ftsW"/>
    <property type="match status" value="1"/>
</dbReference>
<evidence type="ECO:0000256" key="2">
    <source>
        <dbReference type="ARBA" id="ARBA00004752"/>
    </source>
</evidence>
<keyword evidence="8 16" id="KW-0133">Cell shape</keyword>
<keyword evidence="10 16" id="KW-1133">Transmembrane helix</keyword>
<dbReference type="PANTHER" id="PTHR30474:SF2">
    <property type="entry name" value="PEPTIDOGLYCAN GLYCOSYLTRANSFERASE FTSW-RELATED"/>
    <property type="match status" value="1"/>
</dbReference>
<comment type="function">
    <text evidence="16">Peptidoglycan polymerase that is essential for cell division.</text>
</comment>
<dbReference type="AlphaFoldDB" id="A0A6I3S385"/>
<comment type="pathway">
    <text evidence="2 16">Cell wall biogenesis; peptidoglycan biosynthesis.</text>
</comment>
<evidence type="ECO:0000256" key="11">
    <source>
        <dbReference type="ARBA" id="ARBA00023136"/>
    </source>
</evidence>
<dbReference type="GO" id="GO:0015648">
    <property type="term" value="F:lipid-linked peptidoglycan transporter activity"/>
    <property type="evidence" value="ECO:0007669"/>
    <property type="project" value="TreeGrafter"/>
</dbReference>
<evidence type="ECO:0000256" key="13">
    <source>
        <dbReference type="ARBA" id="ARBA00023316"/>
    </source>
</evidence>
<evidence type="ECO:0000256" key="3">
    <source>
        <dbReference type="ARBA" id="ARBA00022475"/>
    </source>
</evidence>
<feature type="transmembrane region" description="Helical" evidence="16">
    <location>
        <begin position="375"/>
        <end position="396"/>
    </location>
</feature>
<evidence type="ECO:0000313" key="17">
    <source>
        <dbReference type="EMBL" id="MTU43585.1"/>
    </source>
</evidence>
<evidence type="ECO:0000256" key="5">
    <source>
        <dbReference type="ARBA" id="ARBA00022676"/>
    </source>
</evidence>
<comment type="subcellular location">
    <subcellularLocation>
        <location evidence="16">Cell inner membrane</location>
        <topology evidence="16">Multi-pass membrane protein</topology>
    </subcellularLocation>
    <subcellularLocation>
        <location evidence="1">Cell membrane</location>
        <topology evidence="1">Multi-pass membrane protein</topology>
    </subcellularLocation>
    <text evidence="16">Localizes to the division septum.</text>
</comment>
<dbReference type="GO" id="GO:0008360">
    <property type="term" value="P:regulation of cell shape"/>
    <property type="evidence" value="ECO:0007669"/>
    <property type="project" value="UniProtKB-KW"/>
</dbReference>
<keyword evidence="6 16" id="KW-0808">Transferase</keyword>
<evidence type="ECO:0000256" key="7">
    <source>
        <dbReference type="ARBA" id="ARBA00022692"/>
    </source>
</evidence>
<evidence type="ECO:0000256" key="15">
    <source>
        <dbReference type="ARBA" id="ARBA00049902"/>
    </source>
</evidence>
<dbReference type="GeneID" id="43349657"/>
<dbReference type="GO" id="GO:0008955">
    <property type="term" value="F:peptidoglycan glycosyltransferase activity"/>
    <property type="evidence" value="ECO:0007669"/>
    <property type="project" value="UniProtKB-UniRule"/>
</dbReference>
<name>A0A6I3S385_9BURK</name>
<feature type="transmembrane region" description="Helical" evidence="16">
    <location>
        <begin position="197"/>
        <end position="213"/>
    </location>
</feature>
<keyword evidence="3 16" id="KW-1003">Cell membrane</keyword>
<dbReference type="RefSeq" id="WP_008812189.1">
    <property type="nucleotide sequence ID" value="NZ_CAJUON010000019.1"/>
</dbReference>
<proteinExistence type="inferred from homology"/>
<protein>
    <recommendedName>
        <fullName evidence="16">Probable peptidoglycan glycosyltransferase FtsW</fullName>
        <shortName evidence="16">PGT</shortName>
        <ecNumber evidence="16">2.4.99.28</ecNumber>
    </recommendedName>
    <alternativeName>
        <fullName evidence="16">Cell division protein FtsW</fullName>
    </alternativeName>
    <alternativeName>
        <fullName evidence="16">Cell wall polymerase</fullName>
    </alternativeName>
    <alternativeName>
        <fullName evidence="16">Peptidoglycan polymerase</fullName>
        <shortName evidence="16">PG polymerase</shortName>
    </alternativeName>
</protein>
<feature type="transmembrane region" description="Helical" evidence="16">
    <location>
        <begin position="172"/>
        <end position="191"/>
    </location>
</feature>
<sequence length="411" mass="45156">MLIRRRKKEDADDIVTRVGDYNNAAALNYEPRDIGPVPPDYGVLFVVFSLMLLGCLMVFSASISLGDSPKYHISEHYFFVRHVISLVVALFGAYIVWHIPMKAWKKMAFPFFLFGLFLLGAVFIPGIGKSTNGACRWIPLGLFNLQVTEVMKIAVLIYAADFTVRKQNYMHSVKKGLLPMLLVMGLVGFLVLKEPDLGAYVMMLAISMGILFLGGINLTVFIMVLVGVLGLLVFMIFAASWRAARFFAYLDPWEISNAQGKAYQLSHSLIAFGRGESWGVGLGDAIEKQHYLPEAHTDFILAIVGEELGFAGVMLILVLLFWLVKRAIEIGRTAIHLEHIFSGLVAEGIGIWIGVQTFINVGVASGLLPTKGLTLPFISFGGSAIMAVTAAVAILLRVDYENKVTMKGGKV</sequence>
<feature type="transmembrane region" description="Helical" evidence="16">
    <location>
        <begin position="299"/>
        <end position="324"/>
    </location>
</feature>
<reference evidence="17 18" key="1">
    <citation type="journal article" date="2019" name="Nat. Med.">
        <title>A library of human gut bacterial isolates paired with longitudinal multiomics data enables mechanistic microbiome research.</title>
        <authorList>
            <person name="Poyet M."/>
            <person name="Groussin M."/>
            <person name="Gibbons S.M."/>
            <person name="Avila-Pacheco J."/>
            <person name="Jiang X."/>
            <person name="Kearney S.M."/>
            <person name="Perrotta A.R."/>
            <person name="Berdy B."/>
            <person name="Zhao S."/>
            <person name="Lieberman T.D."/>
            <person name="Swanson P.K."/>
            <person name="Smith M."/>
            <person name="Roesemann S."/>
            <person name="Alexander J.E."/>
            <person name="Rich S.A."/>
            <person name="Livny J."/>
            <person name="Vlamakis H."/>
            <person name="Clish C."/>
            <person name="Bullock K."/>
            <person name="Deik A."/>
            <person name="Scott J."/>
            <person name="Pierce K.A."/>
            <person name="Xavier R.J."/>
            <person name="Alm E.J."/>
        </authorList>
    </citation>
    <scope>NUCLEOTIDE SEQUENCE [LARGE SCALE GENOMIC DNA]</scope>
    <source>
        <strain evidence="17 18">BIOML-A2</strain>
    </source>
</reference>
<organism evidence="17 18">
    <name type="scientific">Parasutterella excrementihominis</name>
    <dbReference type="NCBI Taxonomy" id="487175"/>
    <lineage>
        <taxon>Bacteria</taxon>
        <taxon>Pseudomonadati</taxon>
        <taxon>Pseudomonadota</taxon>
        <taxon>Betaproteobacteria</taxon>
        <taxon>Burkholderiales</taxon>
        <taxon>Sutterellaceae</taxon>
        <taxon>Parasutterella</taxon>
    </lineage>
</organism>
<dbReference type="HAMAP" id="MF_00913">
    <property type="entry name" value="PGT_FtsW_proteobact"/>
    <property type="match status" value="1"/>
</dbReference>
<feature type="transmembrane region" description="Helical" evidence="16">
    <location>
        <begin position="109"/>
        <end position="128"/>
    </location>
</feature>
<evidence type="ECO:0000256" key="6">
    <source>
        <dbReference type="ARBA" id="ARBA00022679"/>
    </source>
</evidence>
<dbReference type="GO" id="GO:0043093">
    <property type="term" value="P:FtsZ-dependent cytokinesis"/>
    <property type="evidence" value="ECO:0007669"/>
    <property type="project" value="UniProtKB-UniRule"/>
</dbReference>
<feature type="transmembrane region" description="Helical" evidence="16">
    <location>
        <begin position="220"/>
        <end position="241"/>
    </location>
</feature>